<evidence type="ECO:0000313" key="2">
    <source>
        <dbReference type="EMBL" id="RWX00771.1"/>
    </source>
</evidence>
<reference evidence="2 3" key="1">
    <citation type="submission" date="2019-01" db="EMBL/GenBank/DDBJ databases">
        <title>Flavobacterium sp. nov.,isolated from freshwater.</title>
        <authorList>
            <person name="Zhang R."/>
            <person name="Du Z.-J."/>
        </authorList>
    </citation>
    <scope>NUCLEOTIDE SEQUENCE [LARGE SCALE GENOMIC DNA]</scope>
    <source>
        <strain evidence="2 3">1E403</strain>
    </source>
</reference>
<evidence type="ECO:0008006" key="4">
    <source>
        <dbReference type="Google" id="ProtNLM"/>
    </source>
</evidence>
<sequence>MNEDTVVKVLHSQNDKLDTALKLPAATAQLNTDLALLLQISNNNNKLLLAVLTLTILFSGTICYIINIKHKKERFMEGYAVETRLSKKLHDEIANEIYETIHFISTDDAMPNSSKEKLIAQLDNIYMAARNISRETTTIDTGNLYSGSLKSMLTSYSTDNINIITKGIDSIDWENLHHTKKIATYRSLQELMVNMKKHSNATLVFIDFMSKEKKIKIRYSDNGIGTANEKIVLKNGLLNVKNRMNSISGDIIFDNNSNKGFHLILTYPQYTPHVQKNLNNRRHRQH</sequence>
<gene>
    <name evidence="2" type="ORF">EPI11_07050</name>
</gene>
<dbReference type="AlphaFoldDB" id="A0A3S3U357"/>
<proteinExistence type="predicted"/>
<dbReference type="InterPro" id="IPR036890">
    <property type="entry name" value="HATPase_C_sf"/>
</dbReference>
<accession>A0A3S3U357</accession>
<organism evidence="2 3">
    <name type="scientific">Flavobacterium cerinum</name>
    <dbReference type="NCBI Taxonomy" id="2502784"/>
    <lineage>
        <taxon>Bacteria</taxon>
        <taxon>Pseudomonadati</taxon>
        <taxon>Bacteroidota</taxon>
        <taxon>Flavobacteriia</taxon>
        <taxon>Flavobacteriales</taxon>
        <taxon>Flavobacteriaceae</taxon>
        <taxon>Flavobacterium</taxon>
    </lineage>
</organism>
<dbReference type="SUPFAM" id="SSF55874">
    <property type="entry name" value="ATPase domain of HSP90 chaperone/DNA topoisomerase II/histidine kinase"/>
    <property type="match status" value="1"/>
</dbReference>
<dbReference type="Gene3D" id="3.30.565.10">
    <property type="entry name" value="Histidine kinase-like ATPase, C-terminal domain"/>
    <property type="match status" value="1"/>
</dbReference>
<dbReference type="OrthoDB" id="943406at2"/>
<keyword evidence="1" id="KW-0472">Membrane</keyword>
<keyword evidence="3" id="KW-1185">Reference proteome</keyword>
<protein>
    <recommendedName>
        <fullName evidence="4">Histidine kinase</fullName>
    </recommendedName>
</protein>
<feature type="transmembrane region" description="Helical" evidence="1">
    <location>
        <begin position="47"/>
        <end position="66"/>
    </location>
</feature>
<keyword evidence="1" id="KW-1133">Transmembrane helix</keyword>
<dbReference type="EMBL" id="SBII01000004">
    <property type="protein sequence ID" value="RWX00771.1"/>
    <property type="molecule type" value="Genomic_DNA"/>
</dbReference>
<evidence type="ECO:0000313" key="3">
    <source>
        <dbReference type="Proteomes" id="UP000287527"/>
    </source>
</evidence>
<comment type="caution">
    <text evidence="2">The sequence shown here is derived from an EMBL/GenBank/DDBJ whole genome shotgun (WGS) entry which is preliminary data.</text>
</comment>
<dbReference type="Proteomes" id="UP000287527">
    <property type="component" value="Unassembled WGS sequence"/>
</dbReference>
<dbReference type="RefSeq" id="WP_128389254.1">
    <property type="nucleotide sequence ID" value="NZ_SBII01000004.1"/>
</dbReference>
<name>A0A3S3U357_9FLAO</name>
<evidence type="ECO:0000256" key="1">
    <source>
        <dbReference type="SAM" id="Phobius"/>
    </source>
</evidence>
<keyword evidence="1" id="KW-0812">Transmembrane</keyword>